<dbReference type="RefSeq" id="WP_091695666.1">
    <property type="nucleotide sequence ID" value="NZ_FPBF01000005.1"/>
</dbReference>
<dbReference type="OrthoDB" id="1443240at2"/>
<gene>
    <name evidence="1" type="ORF">SAMN04489724_3401</name>
</gene>
<accession>A0A1I7CSY7</accession>
<protein>
    <recommendedName>
        <fullName evidence="3">Por secretion system C-terminal sorting domain-containing protein</fullName>
    </recommendedName>
</protein>
<dbReference type="AlphaFoldDB" id="A0A1I7CSY7"/>
<reference evidence="2" key="1">
    <citation type="submission" date="2016-10" db="EMBL/GenBank/DDBJ databases">
        <authorList>
            <person name="Varghese N."/>
            <person name="Submissions S."/>
        </authorList>
    </citation>
    <scope>NUCLEOTIDE SEQUENCE [LARGE SCALE GENOMIC DNA]</scope>
    <source>
        <strain evidence="2">DSM 23445</strain>
    </source>
</reference>
<dbReference type="Proteomes" id="UP000199673">
    <property type="component" value="Unassembled WGS sequence"/>
</dbReference>
<dbReference type="STRING" id="305507.SAMN04489724_3401"/>
<evidence type="ECO:0008006" key="3">
    <source>
        <dbReference type="Google" id="ProtNLM"/>
    </source>
</evidence>
<organism evidence="1 2">
    <name type="scientific">Algoriphagus locisalis</name>
    <dbReference type="NCBI Taxonomy" id="305507"/>
    <lineage>
        <taxon>Bacteria</taxon>
        <taxon>Pseudomonadati</taxon>
        <taxon>Bacteroidota</taxon>
        <taxon>Cytophagia</taxon>
        <taxon>Cytophagales</taxon>
        <taxon>Cyclobacteriaceae</taxon>
        <taxon>Algoriphagus</taxon>
    </lineage>
</organism>
<sequence>MKSRFLFVFLIFCYAQIFWSGEVWGQTYTTTGNSTNWNSTSAWFKTNPDGCGTQNNSGIPPLGPVWSPNCQIKIVINHPITNSSGNVNIGGGLFHSVTVNSGGALTFSGNLSINNSGGNNLIVNVNTGGQFIVNNQFNLTGIAAISIRGLLSANSISSSNIGSTSLNIYGNGELKTTGKLTVNNYAINSFDNGKISIGGDLDITSSGPGSVNIRGNSNVTVTGQTTISSPMRIYDQSLVTFQSNVNLPNTGEAKLETHNEADVLIQGNLSIGNSGWIRTYNSSSLVICDARLPAGTVTGAYPLVPGPNSNVSSSGTSYYGGCRILPVEFLSFNVTYQPQHRSALIDWSTAKEWENSHFEIERAVNSVKEWETIGRVEGNGYSDGPVEYSFTDTDLPKTGGNIFYRLKQLDFSGKYSYSRTRAIQVDAIDSKSVWVAYPNPSTIGSEISVELLQLNQYQDELISLRLVNMLGEGESTMLTSPEDISLVVSEWLLSKKAGLYILDIRWGANAQQLKLLRN</sequence>
<proteinExistence type="predicted"/>
<evidence type="ECO:0000313" key="2">
    <source>
        <dbReference type="Proteomes" id="UP000199673"/>
    </source>
</evidence>
<dbReference type="EMBL" id="FPBF01000005">
    <property type="protein sequence ID" value="SFU02567.1"/>
    <property type="molecule type" value="Genomic_DNA"/>
</dbReference>
<keyword evidence="2" id="KW-1185">Reference proteome</keyword>
<name>A0A1I7CSY7_9BACT</name>
<evidence type="ECO:0000313" key="1">
    <source>
        <dbReference type="EMBL" id="SFU02567.1"/>
    </source>
</evidence>